<dbReference type="RefSeq" id="XP_043000366.1">
    <property type="nucleotide sequence ID" value="XM_043144431.1"/>
</dbReference>
<evidence type="ECO:0000256" key="1">
    <source>
        <dbReference type="SAM" id="SignalP"/>
    </source>
</evidence>
<dbReference type="EMBL" id="CP072757">
    <property type="protein sequence ID" value="QUC22693.1"/>
    <property type="molecule type" value="Genomic_DNA"/>
</dbReference>
<evidence type="ECO:0008006" key="4">
    <source>
        <dbReference type="Google" id="ProtNLM"/>
    </source>
</evidence>
<dbReference type="AlphaFoldDB" id="A0A8E5HW90"/>
<proteinExistence type="predicted"/>
<dbReference type="GeneID" id="66067711"/>
<reference evidence="2" key="1">
    <citation type="submission" date="2020-03" db="EMBL/GenBank/DDBJ databases">
        <title>A mixture of massive structural variations and highly conserved coding sequences in Ustilaginoidea virens genome.</title>
        <authorList>
            <person name="Zhang K."/>
            <person name="Zhao Z."/>
            <person name="Zhang Z."/>
            <person name="Li Y."/>
            <person name="Hsiang T."/>
            <person name="Sun W."/>
        </authorList>
    </citation>
    <scope>NUCLEOTIDE SEQUENCE</scope>
    <source>
        <strain evidence="2">UV-8b</strain>
    </source>
</reference>
<organism evidence="2 3">
    <name type="scientific">Ustilaginoidea virens</name>
    <name type="common">Rice false smut fungus</name>
    <name type="synonym">Villosiclava virens</name>
    <dbReference type="NCBI Taxonomy" id="1159556"/>
    <lineage>
        <taxon>Eukaryota</taxon>
        <taxon>Fungi</taxon>
        <taxon>Dikarya</taxon>
        <taxon>Ascomycota</taxon>
        <taxon>Pezizomycotina</taxon>
        <taxon>Sordariomycetes</taxon>
        <taxon>Hypocreomycetidae</taxon>
        <taxon>Hypocreales</taxon>
        <taxon>Clavicipitaceae</taxon>
        <taxon>Ustilaginoidea</taxon>
    </lineage>
</organism>
<dbReference type="Proteomes" id="UP000027002">
    <property type="component" value="Chromosome 5"/>
</dbReference>
<protein>
    <recommendedName>
        <fullName evidence="4">Glycoside hydrolase subgroup catalytic core</fullName>
    </recommendedName>
</protein>
<dbReference type="OrthoDB" id="2338662at2759"/>
<keyword evidence="1" id="KW-0732">Signal</keyword>
<name>A0A8E5HW90_USTVR</name>
<keyword evidence="3" id="KW-1185">Reference proteome</keyword>
<sequence length="568" mass="62300">MSLFAALATLLCFAAAQQTGVHPDWPRWCGKAYEPQYPSFAPGGRTVEPAARPGGPVLDIQFKPRYSIYLESDKEAEFVVNARISAWHGQSWPNLASPATAPRLVFTINLVSNNHVLVSNLVNVSTTGNLFAFSLESLAPSLQAYQVVLFGATDQGTSNVTATSELYYLPEKKTGSVTKLDNLNGGFLFRSPATGNKFEPFLPFGFYASCDNFLCDKDYVRKVRTFKDLGLNSMVSLTTVQDSRATYQYMDTLDLRYMYDLRYAYRNLTSVTEQVSVIKDFDGLYSYWGADEPDGHQDPFDLLPKARDTIRRLDPYHPVSVTLNCQNFYFGEYTAGADLIMEDVYPIGINSTFSHWGTPCNATYGDCGCDNCQGSVQDVPRRLDDLARYEAWLGFWPKTKAHNPQAFDGDGYWARHPTDEEEVAMNALAFNHDAKAIVSWVWPTSDSLGRIMGRFGSAVANPPVRDLLATGKPVRVAVGGYGVVDAACWVGEKQVLVSVVNGGYEPIDAGVEIALPKGLSVESVDRRVWGSGRWALVDGAVKLSGQGAMATNMVMLGLAGVTRGPGQA</sequence>
<dbReference type="KEGG" id="uvi:66067711"/>
<accession>A0A8E5HW90</accession>
<feature type="signal peptide" evidence="1">
    <location>
        <begin position="1"/>
        <end position="16"/>
    </location>
</feature>
<gene>
    <name evidence="2" type="ORF">UV8b_06934</name>
</gene>
<feature type="chain" id="PRO_5034368231" description="Glycoside hydrolase subgroup catalytic core" evidence="1">
    <location>
        <begin position="17"/>
        <end position="568"/>
    </location>
</feature>
<evidence type="ECO:0000313" key="3">
    <source>
        <dbReference type="Proteomes" id="UP000027002"/>
    </source>
</evidence>
<evidence type="ECO:0000313" key="2">
    <source>
        <dbReference type="EMBL" id="QUC22693.1"/>
    </source>
</evidence>